<evidence type="ECO:0000313" key="4">
    <source>
        <dbReference type="Proteomes" id="UP000480178"/>
    </source>
</evidence>
<keyword evidence="4" id="KW-1185">Reference proteome</keyword>
<feature type="domain" description="Response regulatory" evidence="2">
    <location>
        <begin position="9"/>
        <end position="135"/>
    </location>
</feature>
<dbReference type="InterPro" id="IPR001789">
    <property type="entry name" value="Sig_transdc_resp-reg_receiver"/>
</dbReference>
<proteinExistence type="predicted"/>
<name>A0A6C0GC78_9BACT</name>
<accession>A0A6C0GC78</accession>
<sequence length="135" mass="15255">MKAQPQFENVLLVDDDEISCIVSTAILKGAKIGSQIQSVYNGNQALDFLTKQCLESKERNFCPALLFLDLNMPVMDGFEFLEAFTHHEKLKELDLSIVVLTSSAYSKDMEKAYRYPIAGFITKPITPEKLQSIFK</sequence>
<dbReference type="GO" id="GO:0000160">
    <property type="term" value="P:phosphorelay signal transduction system"/>
    <property type="evidence" value="ECO:0007669"/>
    <property type="project" value="InterPro"/>
</dbReference>
<protein>
    <submittedName>
        <fullName evidence="3">Response regulator</fullName>
    </submittedName>
</protein>
<reference evidence="3 4" key="1">
    <citation type="submission" date="2020-01" db="EMBL/GenBank/DDBJ databases">
        <authorList>
            <person name="Kim M.K."/>
        </authorList>
    </citation>
    <scope>NUCLEOTIDE SEQUENCE [LARGE SCALE GENOMIC DNA]</scope>
    <source>
        <strain evidence="3 4">172606-1</strain>
    </source>
</reference>
<evidence type="ECO:0000313" key="3">
    <source>
        <dbReference type="EMBL" id="QHT65497.1"/>
    </source>
</evidence>
<dbReference type="RefSeq" id="WP_162441584.1">
    <property type="nucleotide sequence ID" value="NZ_CP048222.1"/>
</dbReference>
<dbReference type="SMART" id="SM00448">
    <property type="entry name" value="REC"/>
    <property type="match status" value="1"/>
</dbReference>
<dbReference type="InterPro" id="IPR011006">
    <property type="entry name" value="CheY-like_superfamily"/>
</dbReference>
<dbReference type="Proteomes" id="UP000480178">
    <property type="component" value="Chromosome"/>
</dbReference>
<dbReference type="Pfam" id="PF00072">
    <property type="entry name" value="Response_reg"/>
    <property type="match status" value="1"/>
</dbReference>
<keyword evidence="1" id="KW-0597">Phosphoprotein</keyword>
<dbReference type="Gene3D" id="3.40.50.2300">
    <property type="match status" value="1"/>
</dbReference>
<dbReference type="PROSITE" id="PS50110">
    <property type="entry name" value="RESPONSE_REGULATORY"/>
    <property type="match status" value="1"/>
</dbReference>
<dbReference type="SUPFAM" id="SSF52172">
    <property type="entry name" value="CheY-like"/>
    <property type="match status" value="1"/>
</dbReference>
<dbReference type="PANTHER" id="PTHR44520">
    <property type="entry name" value="RESPONSE REGULATOR RCP1-RELATED"/>
    <property type="match status" value="1"/>
</dbReference>
<dbReference type="PANTHER" id="PTHR44520:SF2">
    <property type="entry name" value="RESPONSE REGULATOR RCP1"/>
    <property type="match status" value="1"/>
</dbReference>
<evidence type="ECO:0000256" key="1">
    <source>
        <dbReference type="PROSITE-ProRule" id="PRU00169"/>
    </source>
</evidence>
<dbReference type="InterPro" id="IPR052893">
    <property type="entry name" value="TCS_response_regulator"/>
</dbReference>
<dbReference type="KEGG" id="rhoz:GXP67_01825"/>
<feature type="modified residue" description="4-aspartylphosphate" evidence="1">
    <location>
        <position position="69"/>
    </location>
</feature>
<dbReference type="AlphaFoldDB" id="A0A6C0GC78"/>
<gene>
    <name evidence="3" type="ORF">GXP67_01825</name>
</gene>
<dbReference type="EMBL" id="CP048222">
    <property type="protein sequence ID" value="QHT65497.1"/>
    <property type="molecule type" value="Genomic_DNA"/>
</dbReference>
<evidence type="ECO:0000259" key="2">
    <source>
        <dbReference type="PROSITE" id="PS50110"/>
    </source>
</evidence>
<organism evidence="3 4">
    <name type="scientific">Rhodocytophaga rosea</name>
    <dbReference type="NCBI Taxonomy" id="2704465"/>
    <lineage>
        <taxon>Bacteria</taxon>
        <taxon>Pseudomonadati</taxon>
        <taxon>Bacteroidota</taxon>
        <taxon>Cytophagia</taxon>
        <taxon>Cytophagales</taxon>
        <taxon>Rhodocytophagaceae</taxon>
        <taxon>Rhodocytophaga</taxon>
    </lineage>
</organism>